<feature type="compositionally biased region" description="Acidic residues" evidence="6">
    <location>
        <begin position="58"/>
        <end position="67"/>
    </location>
</feature>
<dbReference type="AlphaFoldDB" id="A0A6J3MH82"/>
<feature type="region of interest" description="Disordered" evidence="6">
    <location>
        <begin position="507"/>
        <end position="556"/>
    </location>
</feature>
<dbReference type="GO" id="GO:0000228">
    <property type="term" value="C:nuclear chromosome"/>
    <property type="evidence" value="ECO:0007669"/>
    <property type="project" value="InterPro"/>
</dbReference>
<feature type="region of interest" description="Disordered" evidence="6">
    <location>
        <begin position="58"/>
        <end position="86"/>
    </location>
</feature>
<dbReference type="Pfam" id="PF04855">
    <property type="entry name" value="SNF5"/>
    <property type="match status" value="1"/>
</dbReference>
<feature type="region of interest" description="Disordered" evidence="6">
    <location>
        <begin position="243"/>
        <end position="285"/>
    </location>
</feature>
<protein>
    <recommendedName>
        <fullName evidence="9">SNF5-domain-containing protein</fullName>
    </recommendedName>
</protein>
<organism evidence="8">
    <name type="scientific">Dissoconium aciculare CBS 342.82</name>
    <dbReference type="NCBI Taxonomy" id="1314786"/>
    <lineage>
        <taxon>Eukaryota</taxon>
        <taxon>Fungi</taxon>
        <taxon>Dikarya</taxon>
        <taxon>Ascomycota</taxon>
        <taxon>Pezizomycotina</taxon>
        <taxon>Dothideomycetes</taxon>
        <taxon>Dothideomycetidae</taxon>
        <taxon>Mycosphaerellales</taxon>
        <taxon>Dissoconiaceae</taxon>
        <taxon>Dissoconium</taxon>
    </lineage>
</organism>
<evidence type="ECO:0000256" key="1">
    <source>
        <dbReference type="ARBA" id="ARBA00004123"/>
    </source>
</evidence>
<keyword evidence="4" id="KW-0804">Transcription</keyword>
<feature type="compositionally biased region" description="Low complexity" evidence="6">
    <location>
        <begin position="243"/>
        <end position="259"/>
    </location>
</feature>
<evidence type="ECO:0000256" key="2">
    <source>
        <dbReference type="ARBA" id="ARBA00010239"/>
    </source>
</evidence>
<dbReference type="SUPFAM" id="SSF57716">
    <property type="entry name" value="Glucocorticoid receptor-like (DNA-binding domain)"/>
    <property type="match status" value="1"/>
</dbReference>
<gene>
    <name evidence="8" type="ORF">K489DRAFT_376649</name>
</gene>
<feature type="compositionally biased region" description="Low complexity" evidence="6">
    <location>
        <begin position="720"/>
        <end position="730"/>
    </location>
</feature>
<evidence type="ECO:0008006" key="9">
    <source>
        <dbReference type="Google" id="ProtNLM"/>
    </source>
</evidence>
<evidence type="ECO:0000256" key="5">
    <source>
        <dbReference type="ARBA" id="ARBA00023242"/>
    </source>
</evidence>
<dbReference type="OrthoDB" id="10258327at2759"/>
<reference evidence="8" key="2">
    <citation type="submission" date="2020-04" db="EMBL/GenBank/DDBJ databases">
        <authorList>
            <consortium name="NCBI Genome Project"/>
        </authorList>
    </citation>
    <scope>NUCLEOTIDE SEQUENCE</scope>
    <source>
        <strain evidence="8">CBS 342.82</strain>
    </source>
</reference>
<feature type="region of interest" description="Disordered" evidence="6">
    <location>
        <begin position="810"/>
        <end position="863"/>
    </location>
</feature>
<proteinExistence type="inferred from homology"/>
<sequence>MAAVNVNRVNAPQAFVSSFAPRIRQYGNSLLTPVIPQSVVPNVRTTKRGTTAINYAEEFDEDSIEDSDNPRRATGLRTAQQRRDVDPAVEKAKELGKEATAPVEVQGIWRDWMGKPKRTMTERQLYLQAVLPTTLVPIRIDLDVAPFRPDAALPTPANAKDFGIDENLPAYKAPDVTPSYRLKDSFLWNLHEGLITPDMFAKVFVDELDFPVMRKQTMIAEIAQQIRQQLEEHAAAALHPLFQPQTKEPTAQTAAAPTPSLRHAISREDSSTPMQADTPRSPHPNNISLVNGHHSVSGAQTPLANGTSTPAITVTAQRSQPEETTSSVLNPPDTHRCVLNLSINLQNRLYTDKFEWSLQHPVGFAEIFAKRTCADIGLPGEWVPQMAHAIYESSLRLKKDMIDNNSTLAGVVGSGVDGWGVVDNEACEYHGTAESALGVGAGWRFDEDGLGYEWEPRIEVLNKEEIEKREGDRERQIRRQRRETARFTTNYAAQAGGIGSNDFFAGGLGASQGPNGIGGGEDERMGRGERSKKKRRFRSLSPVGRETPEAAGFGGTSAQLTEGERQYWTCSHCNIWGQAVWGVRDGPKGPRTLCHNCGLLYERDKRLPPWSHRLFALEKNQATREAQLPPSWPTQQPPARPLQTDLAAFTASQATPAAALSTSTPGRLPPFRVNSANSATPSHLHHSSSTPHHHSHTQHHPHAHPHADEPINPSSHLYTGASANASGGQGQISASTLADIVNYAEPGEDLDWTRITEPRERKRLQNIINGRKYRERRLAAEGLGGSGGNYPGAAGQGSFLSMGYGARQSLSAPTNTNTGTPAPTTAPMGQQASASSPAPQNNNAAVSAPGGLPMVQGTNTPRS</sequence>
<dbReference type="GO" id="GO:0006338">
    <property type="term" value="P:chromatin remodeling"/>
    <property type="evidence" value="ECO:0007669"/>
    <property type="project" value="InterPro"/>
</dbReference>
<keyword evidence="5" id="KW-0539">Nucleus</keyword>
<dbReference type="PANTHER" id="PTHR10019">
    <property type="entry name" value="SNF5"/>
    <property type="match status" value="1"/>
</dbReference>
<keyword evidence="7" id="KW-1185">Reference proteome</keyword>
<dbReference type="InterPro" id="IPR006939">
    <property type="entry name" value="SNF5"/>
</dbReference>
<dbReference type="RefSeq" id="XP_033463288.1">
    <property type="nucleotide sequence ID" value="XM_033603966.1"/>
</dbReference>
<reference evidence="8" key="1">
    <citation type="submission" date="2020-01" db="EMBL/GenBank/DDBJ databases">
        <authorList>
            <consortium name="DOE Joint Genome Institute"/>
            <person name="Haridas S."/>
            <person name="Albert R."/>
            <person name="Binder M."/>
            <person name="Bloem J."/>
            <person name="Labutti K."/>
            <person name="Salamov A."/>
            <person name="Andreopoulos B."/>
            <person name="Baker S.E."/>
            <person name="Barry K."/>
            <person name="Bills G."/>
            <person name="Bluhm B.H."/>
            <person name="Cannon C."/>
            <person name="Castanera R."/>
            <person name="Culley D.E."/>
            <person name="Daum C."/>
            <person name="Ezra D."/>
            <person name="Gonzalez J.B."/>
            <person name="Henrissat B."/>
            <person name="Kuo A."/>
            <person name="Liang C."/>
            <person name="Lipzen A."/>
            <person name="Lutzoni F."/>
            <person name="Magnuson J."/>
            <person name="Mondo S."/>
            <person name="Nolan M."/>
            <person name="Ohm R."/>
            <person name="Pangilinan J."/>
            <person name="Park H.-J."/>
            <person name="Ramirez L."/>
            <person name="Alfaro M."/>
            <person name="Sun H."/>
            <person name="Tritt A."/>
            <person name="Yoshinaga Y."/>
            <person name="Zwiers L.-H."/>
            <person name="Turgeon B.G."/>
            <person name="Goodwin S.B."/>
            <person name="Spatafora J.W."/>
            <person name="Crous P.W."/>
            <person name="Grigoriev I.V."/>
        </authorList>
    </citation>
    <scope>NUCLEOTIDE SEQUENCE</scope>
    <source>
        <strain evidence="8">CBS 342.82</strain>
    </source>
</reference>
<keyword evidence="3" id="KW-0805">Transcription regulation</keyword>
<feature type="compositionally biased region" description="Low complexity" evidence="6">
    <location>
        <begin position="812"/>
        <end position="849"/>
    </location>
</feature>
<feature type="compositionally biased region" description="Gly residues" evidence="6">
    <location>
        <begin position="507"/>
        <end position="519"/>
    </location>
</feature>
<comment type="similarity">
    <text evidence="2">Belongs to the SNF5 family.</text>
</comment>
<feature type="region of interest" description="Disordered" evidence="6">
    <location>
        <begin position="653"/>
        <end position="730"/>
    </location>
</feature>
<accession>A0A6J3MH82</accession>
<evidence type="ECO:0000256" key="3">
    <source>
        <dbReference type="ARBA" id="ARBA00023015"/>
    </source>
</evidence>
<feature type="compositionally biased region" description="Basic residues" evidence="6">
    <location>
        <begin position="683"/>
        <end position="704"/>
    </location>
</feature>
<evidence type="ECO:0000313" key="7">
    <source>
        <dbReference type="Proteomes" id="UP000504637"/>
    </source>
</evidence>
<comment type="subcellular location">
    <subcellularLocation>
        <location evidence="1">Nucleus</location>
    </subcellularLocation>
</comment>
<feature type="compositionally biased region" description="Low complexity" evidence="6">
    <location>
        <begin position="653"/>
        <end position="664"/>
    </location>
</feature>
<reference evidence="8" key="3">
    <citation type="submission" date="2025-08" db="UniProtKB">
        <authorList>
            <consortium name="RefSeq"/>
        </authorList>
    </citation>
    <scope>IDENTIFICATION</scope>
    <source>
        <strain evidence="8">CBS 342.82</strain>
    </source>
</reference>
<dbReference type="GeneID" id="54361766"/>
<evidence type="ECO:0000313" key="8">
    <source>
        <dbReference type="RefSeq" id="XP_033463288.1"/>
    </source>
</evidence>
<name>A0A6J3MH82_9PEZI</name>
<evidence type="ECO:0000256" key="4">
    <source>
        <dbReference type="ARBA" id="ARBA00023163"/>
    </source>
</evidence>
<evidence type="ECO:0000256" key="6">
    <source>
        <dbReference type="SAM" id="MobiDB-lite"/>
    </source>
</evidence>
<dbReference type="Proteomes" id="UP000504637">
    <property type="component" value="Unplaced"/>
</dbReference>